<evidence type="ECO:0000259" key="10">
    <source>
        <dbReference type="PROSITE" id="PS50238"/>
    </source>
</evidence>
<evidence type="ECO:0000256" key="6">
    <source>
        <dbReference type="ARBA" id="ARBA00023242"/>
    </source>
</evidence>
<evidence type="ECO:0000313" key="12">
    <source>
        <dbReference type="Ensembl" id="ENSEBUP00000004670.1"/>
    </source>
</evidence>
<dbReference type="CDD" id="cd04389">
    <property type="entry name" value="RhoGAP_KIAA1688"/>
    <property type="match status" value="1"/>
</dbReference>
<dbReference type="PROSITE" id="PS50238">
    <property type="entry name" value="RHOGAP"/>
    <property type="match status" value="1"/>
</dbReference>
<dbReference type="Proteomes" id="UP000694388">
    <property type="component" value="Unplaced"/>
</dbReference>
<name>A0A8C4PYC3_EPTBU</name>
<dbReference type="PROSITE" id="PS50020">
    <property type="entry name" value="WW_DOMAIN_2"/>
    <property type="match status" value="1"/>
</dbReference>
<dbReference type="SMART" id="SM00139">
    <property type="entry name" value="MyTH4"/>
    <property type="match status" value="1"/>
</dbReference>
<dbReference type="GO" id="GO:0005737">
    <property type="term" value="C:cytoplasm"/>
    <property type="evidence" value="ECO:0007669"/>
    <property type="project" value="TreeGrafter"/>
</dbReference>
<evidence type="ECO:0000256" key="3">
    <source>
        <dbReference type="ARBA" id="ARBA00022553"/>
    </source>
</evidence>
<reference evidence="12" key="2">
    <citation type="submission" date="2025-09" db="UniProtKB">
        <authorList>
            <consortium name="Ensembl"/>
        </authorList>
    </citation>
    <scope>IDENTIFICATION</scope>
</reference>
<evidence type="ECO:0000256" key="1">
    <source>
        <dbReference type="ARBA" id="ARBA00004123"/>
    </source>
</evidence>
<dbReference type="SUPFAM" id="SSF51045">
    <property type="entry name" value="WW domain"/>
    <property type="match status" value="1"/>
</dbReference>
<feature type="compositionally biased region" description="Pro residues" evidence="8">
    <location>
        <begin position="482"/>
        <end position="492"/>
    </location>
</feature>
<organism evidence="12 13">
    <name type="scientific">Eptatretus burgeri</name>
    <name type="common">Inshore hagfish</name>
    <dbReference type="NCBI Taxonomy" id="7764"/>
    <lineage>
        <taxon>Eukaryota</taxon>
        <taxon>Metazoa</taxon>
        <taxon>Chordata</taxon>
        <taxon>Craniata</taxon>
        <taxon>Vertebrata</taxon>
        <taxon>Cyclostomata</taxon>
        <taxon>Myxini</taxon>
        <taxon>Myxiniformes</taxon>
        <taxon>Myxinidae</taxon>
        <taxon>Eptatretinae</taxon>
        <taxon>Eptatretus</taxon>
    </lineage>
</organism>
<dbReference type="Gene3D" id="1.25.40.530">
    <property type="entry name" value="MyTH4 domain"/>
    <property type="match status" value="1"/>
</dbReference>
<dbReference type="Pfam" id="PF00784">
    <property type="entry name" value="MyTH4"/>
    <property type="match status" value="1"/>
</dbReference>
<feature type="compositionally biased region" description="Low complexity" evidence="8">
    <location>
        <begin position="758"/>
        <end position="770"/>
    </location>
</feature>
<evidence type="ECO:0000256" key="5">
    <source>
        <dbReference type="ARBA" id="ARBA00022990"/>
    </source>
</evidence>
<keyword evidence="3" id="KW-0597">Phosphoprotein</keyword>
<dbReference type="GO" id="GO:0005634">
    <property type="term" value="C:nucleus"/>
    <property type="evidence" value="ECO:0007669"/>
    <property type="project" value="UniProtKB-SubCell"/>
</dbReference>
<feature type="compositionally biased region" description="Basic and acidic residues" evidence="8">
    <location>
        <begin position="790"/>
        <end position="803"/>
    </location>
</feature>
<dbReference type="Pfam" id="PF00620">
    <property type="entry name" value="RhoGAP"/>
    <property type="match status" value="1"/>
</dbReference>
<dbReference type="FunFam" id="2.20.70.10:FF:000022">
    <property type="entry name" value="Rho GTPase activating protein 39"/>
    <property type="match status" value="1"/>
</dbReference>
<evidence type="ECO:0000256" key="7">
    <source>
        <dbReference type="ARBA" id="ARBA00070269"/>
    </source>
</evidence>
<evidence type="ECO:0000313" key="13">
    <source>
        <dbReference type="Proteomes" id="UP000694388"/>
    </source>
</evidence>
<dbReference type="GO" id="GO:0005856">
    <property type="term" value="C:cytoskeleton"/>
    <property type="evidence" value="ECO:0007669"/>
    <property type="project" value="InterPro"/>
</dbReference>
<dbReference type="GeneTree" id="ENSGT00390000003161"/>
<keyword evidence="4" id="KW-0677">Repeat</keyword>
<dbReference type="SMART" id="SM00324">
    <property type="entry name" value="RhoGAP"/>
    <property type="match status" value="1"/>
</dbReference>
<comment type="subcellular location">
    <subcellularLocation>
        <location evidence="1">Nucleus</location>
    </subcellularLocation>
</comment>
<reference evidence="12" key="1">
    <citation type="submission" date="2025-08" db="UniProtKB">
        <authorList>
            <consortium name="Ensembl"/>
        </authorList>
    </citation>
    <scope>IDENTIFICATION</scope>
</reference>
<proteinExistence type="predicted"/>
<dbReference type="InterPro" id="IPR000198">
    <property type="entry name" value="RhoGAP_dom"/>
</dbReference>
<evidence type="ECO:0000256" key="8">
    <source>
        <dbReference type="SAM" id="MobiDB-lite"/>
    </source>
</evidence>
<feature type="region of interest" description="Disordered" evidence="8">
    <location>
        <begin position="168"/>
        <end position="241"/>
    </location>
</feature>
<keyword evidence="13" id="KW-1185">Reference proteome</keyword>
<feature type="compositionally biased region" description="Polar residues" evidence="8">
    <location>
        <begin position="168"/>
        <end position="185"/>
    </location>
</feature>
<sequence length="1328" mass="143856">MTDRSEWVEIMEPRSREHMYANLATGECVWEPPPDAHIRRSHDHQWWELFDPNTARFYYYNATSRLTVWHRPQHGDIIPLAKLQTLKQSTEARGVDIQPGGIAVVGGHKVRAPCMTEAQGSRGIPSSVVRQQLLGMAEVQTGDKSTWHSRSAMHALQGPQDVANQLEASRSTQVTQLAEPSNRPQIKSAASLRQPTHLSSTSIRLAVSTQGVDDQTHRPQPALQLPHPPQPSPPIGPDTGRLDEAYWEWRSLTETAGASQESTRSKGVRGSETSHRSDGTENSKGGIRMRSSAKSLPPPPVPPGQPVAPQAQVRGPEVSSLLLPPRQPSMGTVAVCTPRTRPRHHSLAEAPSGLSTALQLAPVVSPSAPANDLQTTQSPLSGSASPRPRQAAPSPLSPSEQSITSSLSPTPASLPKDQSTPQPGTPREVGGIAQVSMVGAEPPRSPQGSRVPRRVISSSHQQRPLSTFSSLGRPRRHSSGAQPPPDFPPPLWRPDFPIYDEPPSDSVVLSPDNPQPSGLNSSSIPSVYGSQLSLTGRPPPRPPLHTFASQGSLPAPLIPRRAARSASGEVEPENGGSNEIKDGLPGIVASERTLPRLAARGGGVVGGSTLLLQQQVARSIESCLIRQLEGTLPHQLTHDASAAKLTTMRGHCPAFATIGRPLQNGHGRAAGWTRQGNFDTGRSGKFVPGGDHSRQGSQPSADESGSSHSAEDSMSSLGPSPGRRRKKSKPVAVPVISQPLPPPPPAPPISPSSPRPPNSTSAGLALTSSSQEPSPSARLSVFLRQSARGSDADVTARARKLSEAGDPPWGPRGREHSGYESDGALPSPLAGPVVRALSEDEALAHAETALRRARRPGDNVAPGSNHLEKTVSLQASLSSPPEPLLQPSQSADLALCASGEWRAREHPTHPVSLGSPGSLAPNHPSCSFRLRKPSSESDIEDWASKHLNTHTQGLFRRKLSIGNLLAWSGEAIRKPLLVTADRAVAKEACETFRLVQMYMGDRRCRLERSTVALEVARRGWSVQGLRDEVFVQLCKQTTENGRAESLLRGWELLAICLAFFPPSPKFHGYLEGYIYRHTDSAHDVYGVPVSTYAQYCYRKLQKVAVSGGKKGLRKPTLEEVEQARETIFNPSMFGSSLQEVMQLQATRFPQRCLPWVQTTLSKKVLELRGAQTEGIFRMSGDIDEVNALKVKIDQWTIPSDLSDPHVPASLLKLWYRELEEPLILSSCYQRCVSHYDSPETAVALVHALPEVNRLVLAYLIRFLQVFAMPANVSATKMDVSNLAMVMAPNCLRCNSDDPRVIFENARKEMSFVRTLILHLDTSFVEGIE</sequence>
<feature type="region of interest" description="Disordered" evidence="8">
    <location>
        <begin position="657"/>
        <end position="830"/>
    </location>
</feature>
<feature type="compositionally biased region" description="Polar residues" evidence="8">
    <location>
        <begin position="191"/>
        <end position="213"/>
    </location>
</feature>
<evidence type="ECO:0000256" key="4">
    <source>
        <dbReference type="ARBA" id="ARBA00022737"/>
    </source>
</evidence>
<feature type="domain" description="WW" evidence="9">
    <location>
        <begin position="46"/>
        <end position="74"/>
    </location>
</feature>
<keyword evidence="6" id="KW-0539">Nucleus</keyword>
<feature type="compositionally biased region" description="Polar residues" evidence="8">
    <location>
        <begin position="695"/>
        <end position="718"/>
    </location>
</feature>
<dbReference type="InterPro" id="IPR001202">
    <property type="entry name" value="WW_dom"/>
</dbReference>
<feature type="compositionally biased region" description="Pro residues" evidence="8">
    <location>
        <begin position="226"/>
        <end position="236"/>
    </location>
</feature>
<feature type="region of interest" description="Disordered" evidence="8">
    <location>
        <begin position="254"/>
        <end position="584"/>
    </location>
</feature>
<dbReference type="InterPro" id="IPR038185">
    <property type="entry name" value="MyTH4_dom_sf"/>
</dbReference>
<dbReference type="FunFam" id="1.10.555.10:FF:000011">
    <property type="entry name" value="Rho GTPase-activating protein 39"/>
    <property type="match status" value="1"/>
</dbReference>
<dbReference type="GO" id="GO:0005096">
    <property type="term" value="F:GTPase activator activity"/>
    <property type="evidence" value="ECO:0007669"/>
    <property type="project" value="UniProtKB-KW"/>
</dbReference>
<feature type="compositionally biased region" description="Low complexity" evidence="8">
    <location>
        <begin position="383"/>
        <end position="415"/>
    </location>
</feature>
<accession>A0A8C4PYC3</accession>
<evidence type="ECO:0000259" key="11">
    <source>
        <dbReference type="PROSITE" id="PS51016"/>
    </source>
</evidence>
<dbReference type="Ensembl" id="ENSEBUT00000005108.1">
    <property type="protein sequence ID" value="ENSEBUP00000004670.1"/>
    <property type="gene ID" value="ENSEBUG00000003252.1"/>
</dbReference>
<evidence type="ECO:0000256" key="2">
    <source>
        <dbReference type="ARBA" id="ARBA00022468"/>
    </source>
</evidence>
<feature type="compositionally biased region" description="Polar residues" evidence="8">
    <location>
        <begin position="372"/>
        <end position="382"/>
    </location>
</feature>
<protein>
    <recommendedName>
        <fullName evidence="7">Rho GTPase-activating protein 39</fullName>
    </recommendedName>
</protein>
<dbReference type="InterPro" id="IPR000857">
    <property type="entry name" value="MyTH4_dom"/>
</dbReference>
<keyword evidence="2" id="KW-0343">GTPase activation</keyword>
<dbReference type="Gene3D" id="2.20.70.10">
    <property type="match status" value="1"/>
</dbReference>
<feature type="domain" description="Rho-GAP" evidence="10">
    <location>
        <begin position="1135"/>
        <end position="1323"/>
    </location>
</feature>
<feature type="compositionally biased region" description="Polar residues" evidence="8">
    <location>
        <begin position="456"/>
        <end position="470"/>
    </location>
</feature>
<feature type="compositionally biased region" description="Polar residues" evidence="8">
    <location>
        <begin position="515"/>
        <end position="534"/>
    </location>
</feature>
<dbReference type="PROSITE" id="PS51016">
    <property type="entry name" value="MYTH4"/>
    <property type="match status" value="1"/>
</dbReference>
<dbReference type="InterPro" id="IPR036020">
    <property type="entry name" value="WW_dom_sf"/>
</dbReference>
<dbReference type="PANTHER" id="PTHR45876:SF8">
    <property type="entry name" value="FI04035P"/>
    <property type="match status" value="1"/>
</dbReference>
<dbReference type="Gene3D" id="1.10.555.10">
    <property type="entry name" value="Rho GTPase activation protein"/>
    <property type="match status" value="1"/>
</dbReference>
<keyword evidence="5" id="KW-0007">Acetylation</keyword>
<dbReference type="SUPFAM" id="SSF48350">
    <property type="entry name" value="GTPase activation domain, GAP"/>
    <property type="match status" value="1"/>
</dbReference>
<feature type="domain" description="MyTH4" evidence="11">
    <location>
        <begin position="967"/>
        <end position="1124"/>
    </location>
</feature>
<feature type="compositionally biased region" description="Pro residues" evidence="8">
    <location>
        <begin position="296"/>
        <end position="306"/>
    </location>
</feature>
<evidence type="ECO:0000259" key="9">
    <source>
        <dbReference type="PROSITE" id="PS50020"/>
    </source>
</evidence>
<dbReference type="PANTHER" id="PTHR45876">
    <property type="entry name" value="FI04035P"/>
    <property type="match status" value="1"/>
</dbReference>
<dbReference type="InterPro" id="IPR008936">
    <property type="entry name" value="Rho_GTPase_activation_prot"/>
</dbReference>
<feature type="compositionally biased region" description="Pro residues" evidence="8">
    <location>
        <begin position="739"/>
        <end position="757"/>
    </location>
</feature>
<feature type="compositionally biased region" description="Basic and acidic residues" evidence="8">
    <location>
        <begin position="272"/>
        <end position="281"/>
    </location>
</feature>
<dbReference type="GO" id="GO:0007165">
    <property type="term" value="P:signal transduction"/>
    <property type="evidence" value="ECO:0007669"/>
    <property type="project" value="InterPro"/>
</dbReference>